<dbReference type="EMBL" id="JAVDUM010000005">
    <property type="protein sequence ID" value="MDR6866853.1"/>
    <property type="molecule type" value="Genomic_DNA"/>
</dbReference>
<dbReference type="SUPFAM" id="SSF48498">
    <property type="entry name" value="Tetracyclin repressor-like, C-terminal domain"/>
    <property type="match status" value="1"/>
</dbReference>
<accession>A0ABU1SC83</accession>
<dbReference type="Pfam" id="PF13305">
    <property type="entry name" value="TetR_C_33"/>
    <property type="match status" value="1"/>
</dbReference>
<dbReference type="PANTHER" id="PTHR43479:SF11">
    <property type="entry name" value="ACREF_ENVCD OPERON REPRESSOR-RELATED"/>
    <property type="match status" value="1"/>
</dbReference>
<keyword evidence="2 4" id="KW-0238">DNA-binding</keyword>
<evidence type="ECO:0000313" key="7">
    <source>
        <dbReference type="Proteomes" id="UP001259347"/>
    </source>
</evidence>
<proteinExistence type="predicted"/>
<evidence type="ECO:0000256" key="3">
    <source>
        <dbReference type="ARBA" id="ARBA00023163"/>
    </source>
</evidence>
<sequence>MSSSRSAYHHGDLAQALEAAAMQLLAQKPAQEISLREVARAADVSHNAPYHHFADRLGLLKVLAERSMVELVQQVREAAEAASDPRSALVDGGGAYIRFAVEHPHAFDAIYDPTVCVPGAPTATMAPLIDELETLMGAGAVAVGLDRAEDVPALWGCVHGLGTLAAAGHFPLETALAAYTSAVERMLSSTTNL</sequence>
<organism evidence="6 7">
    <name type="scientific">Microbacterium resistens</name>
    <dbReference type="NCBI Taxonomy" id="156977"/>
    <lineage>
        <taxon>Bacteria</taxon>
        <taxon>Bacillati</taxon>
        <taxon>Actinomycetota</taxon>
        <taxon>Actinomycetes</taxon>
        <taxon>Micrococcales</taxon>
        <taxon>Microbacteriaceae</taxon>
        <taxon>Microbacterium</taxon>
    </lineage>
</organism>
<feature type="DNA-binding region" description="H-T-H motif" evidence="4">
    <location>
        <begin position="34"/>
        <end position="53"/>
    </location>
</feature>
<keyword evidence="1" id="KW-0805">Transcription regulation</keyword>
<dbReference type="Pfam" id="PF00440">
    <property type="entry name" value="TetR_N"/>
    <property type="match status" value="1"/>
</dbReference>
<protein>
    <submittedName>
        <fullName evidence="6">AcrR family transcriptional regulator</fullName>
    </submittedName>
</protein>
<keyword evidence="3" id="KW-0804">Transcription</keyword>
<feature type="domain" description="HTH tetR-type" evidence="5">
    <location>
        <begin position="11"/>
        <end position="71"/>
    </location>
</feature>
<reference evidence="6 7" key="1">
    <citation type="submission" date="2023-07" db="EMBL/GenBank/DDBJ databases">
        <title>Sorghum-associated microbial communities from plants grown in Nebraska, USA.</title>
        <authorList>
            <person name="Schachtman D."/>
        </authorList>
    </citation>
    <scope>NUCLEOTIDE SEQUENCE [LARGE SCALE GENOMIC DNA]</scope>
    <source>
        <strain evidence="6 7">2980</strain>
    </source>
</reference>
<dbReference type="Proteomes" id="UP001259347">
    <property type="component" value="Unassembled WGS sequence"/>
</dbReference>
<evidence type="ECO:0000256" key="2">
    <source>
        <dbReference type="ARBA" id="ARBA00023125"/>
    </source>
</evidence>
<dbReference type="PROSITE" id="PS50977">
    <property type="entry name" value="HTH_TETR_2"/>
    <property type="match status" value="1"/>
</dbReference>
<evidence type="ECO:0000313" key="6">
    <source>
        <dbReference type="EMBL" id="MDR6866853.1"/>
    </source>
</evidence>
<evidence type="ECO:0000259" key="5">
    <source>
        <dbReference type="PROSITE" id="PS50977"/>
    </source>
</evidence>
<dbReference type="RefSeq" id="WP_310019041.1">
    <property type="nucleotide sequence ID" value="NZ_JAVDUM010000005.1"/>
</dbReference>
<dbReference type="InterPro" id="IPR025996">
    <property type="entry name" value="MT1864/Rv1816-like_C"/>
</dbReference>
<dbReference type="InterPro" id="IPR001647">
    <property type="entry name" value="HTH_TetR"/>
</dbReference>
<dbReference type="PANTHER" id="PTHR43479">
    <property type="entry name" value="ACREF/ENVCD OPERON REPRESSOR-RELATED"/>
    <property type="match status" value="1"/>
</dbReference>
<evidence type="ECO:0000256" key="4">
    <source>
        <dbReference type="PROSITE-ProRule" id="PRU00335"/>
    </source>
</evidence>
<dbReference type="SUPFAM" id="SSF46689">
    <property type="entry name" value="Homeodomain-like"/>
    <property type="match status" value="1"/>
</dbReference>
<dbReference type="InterPro" id="IPR036271">
    <property type="entry name" value="Tet_transcr_reg_TetR-rel_C_sf"/>
</dbReference>
<dbReference type="InterPro" id="IPR050624">
    <property type="entry name" value="HTH-type_Tx_Regulator"/>
</dbReference>
<name>A0ABU1SC83_9MICO</name>
<gene>
    <name evidence="6" type="ORF">J2Y69_001452</name>
</gene>
<evidence type="ECO:0000256" key="1">
    <source>
        <dbReference type="ARBA" id="ARBA00023015"/>
    </source>
</evidence>
<keyword evidence="7" id="KW-1185">Reference proteome</keyword>
<comment type="caution">
    <text evidence="6">The sequence shown here is derived from an EMBL/GenBank/DDBJ whole genome shotgun (WGS) entry which is preliminary data.</text>
</comment>
<dbReference type="Gene3D" id="1.10.357.10">
    <property type="entry name" value="Tetracycline Repressor, domain 2"/>
    <property type="match status" value="1"/>
</dbReference>
<dbReference type="InterPro" id="IPR009057">
    <property type="entry name" value="Homeodomain-like_sf"/>
</dbReference>